<dbReference type="InterPro" id="IPR036638">
    <property type="entry name" value="HLH_DNA-bd_sf"/>
</dbReference>
<dbReference type="GO" id="GO:0046983">
    <property type="term" value="F:protein dimerization activity"/>
    <property type="evidence" value="ECO:0007669"/>
    <property type="project" value="InterPro"/>
</dbReference>
<proteinExistence type="predicted"/>
<dbReference type="PROSITE" id="PS50888">
    <property type="entry name" value="BHLH"/>
    <property type="match status" value="1"/>
</dbReference>
<keyword evidence="3" id="KW-0804">Transcription</keyword>
<dbReference type="CDD" id="cd11410">
    <property type="entry name" value="bHLH_O_HES"/>
    <property type="match status" value="1"/>
</dbReference>
<dbReference type="InterPro" id="IPR011598">
    <property type="entry name" value="bHLH_dom"/>
</dbReference>
<dbReference type="Proteomes" id="UP000887116">
    <property type="component" value="Unassembled WGS sequence"/>
</dbReference>
<evidence type="ECO:0000256" key="4">
    <source>
        <dbReference type="ARBA" id="ARBA00023242"/>
    </source>
</evidence>
<keyword evidence="2" id="KW-0805">Transcription regulation</keyword>
<dbReference type="Pfam" id="PF00010">
    <property type="entry name" value="HLH"/>
    <property type="match status" value="1"/>
</dbReference>
<dbReference type="SUPFAM" id="SSF158457">
    <property type="entry name" value="Orange domain-like"/>
    <property type="match status" value="1"/>
</dbReference>
<dbReference type="InterPro" id="IPR050370">
    <property type="entry name" value="HES_HEY"/>
</dbReference>
<dbReference type="Gene3D" id="4.10.280.10">
    <property type="entry name" value="Helix-loop-helix DNA-binding domain"/>
    <property type="match status" value="1"/>
</dbReference>
<evidence type="ECO:0000259" key="5">
    <source>
        <dbReference type="PROSITE" id="PS50888"/>
    </source>
</evidence>
<dbReference type="SUPFAM" id="SSF47459">
    <property type="entry name" value="HLH, helix-loop-helix DNA-binding domain"/>
    <property type="match status" value="1"/>
</dbReference>
<dbReference type="GO" id="GO:0005634">
    <property type="term" value="C:nucleus"/>
    <property type="evidence" value="ECO:0007669"/>
    <property type="project" value="UniProtKB-SubCell"/>
</dbReference>
<feature type="domain" description="BHLH" evidence="5">
    <location>
        <begin position="13"/>
        <end position="70"/>
    </location>
</feature>
<organism evidence="6 7">
    <name type="scientific">Trichonephila clavata</name>
    <name type="common">Joro spider</name>
    <name type="synonym">Nephila clavata</name>
    <dbReference type="NCBI Taxonomy" id="2740835"/>
    <lineage>
        <taxon>Eukaryota</taxon>
        <taxon>Metazoa</taxon>
        <taxon>Ecdysozoa</taxon>
        <taxon>Arthropoda</taxon>
        <taxon>Chelicerata</taxon>
        <taxon>Arachnida</taxon>
        <taxon>Araneae</taxon>
        <taxon>Araneomorphae</taxon>
        <taxon>Entelegynae</taxon>
        <taxon>Araneoidea</taxon>
        <taxon>Nephilidae</taxon>
        <taxon>Trichonephila</taxon>
    </lineage>
</organism>
<name>A0A8X6HKI5_TRICU</name>
<accession>A0A8X6HKI5</accession>
<evidence type="ECO:0000256" key="2">
    <source>
        <dbReference type="ARBA" id="ARBA00023015"/>
    </source>
</evidence>
<evidence type="ECO:0000256" key="1">
    <source>
        <dbReference type="ARBA" id="ARBA00004123"/>
    </source>
</evidence>
<protein>
    <submittedName>
        <fullName evidence="6">BHLH domain-containing protein</fullName>
    </submittedName>
</protein>
<evidence type="ECO:0000256" key="3">
    <source>
        <dbReference type="ARBA" id="ARBA00023163"/>
    </source>
</evidence>
<evidence type="ECO:0000313" key="7">
    <source>
        <dbReference type="Proteomes" id="UP000887116"/>
    </source>
</evidence>
<reference evidence="6" key="1">
    <citation type="submission" date="2020-07" db="EMBL/GenBank/DDBJ databases">
        <title>Multicomponent nature underlies the extraordinary mechanical properties of spider dragline silk.</title>
        <authorList>
            <person name="Kono N."/>
            <person name="Nakamura H."/>
            <person name="Mori M."/>
            <person name="Yoshida Y."/>
            <person name="Ohtoshi R."/>
            <person name="Malay A.D."/>
            <person name="Moran D.A.P."/>
            <person name="Tomita M."/>
            <person name="Numata K."/>
            <person name="Arakawa K."/>
        </authorList>
    </citation>
    <scope>NUCLEOTIDE SEQUENCE</scope>
</reference>
<keyword evidence="4" id="KW-0539">Nucleus</keyword>
<dbReference type="EMBL" id="BMAO01038496">
    <property type="protein sequence ID" value="GFR25349.1"/>
    <property type="molecule type" value="Genomic_DNA"/>
</dbReference>
<dbReference type="PANTHER" id="PTHR10985">
    <property type="entry name" value="BASIC HELIX-LOOP-HELIX TRANSCRIPTION FACTOR, HES-RELATED"/>
    <property type="match status" value="1"/>
</dbReference>
<dbReference type="SMART" id="SM00353">
    <property type="entry name" value="HLH"/>
    <property type="match status" value="1"/>
</dbReference>
<keyword evidence="7" id="KW-1185">Reference proteome</keyword>
<evidence type="ECO:0000313" key="6">
    <source>
        <dbReference type="EMBL" id="GFR25349.1"/>
    </source>
</evidence>
<comment type="caution">
    <text evidence="6">The sequence shown here is derived from an EMBL/GenBank/DDBJ whole genome shotgun (WGS) entry which is preliminary data.</text>
</comment>
<sequence>MASNADYIASTEKRRASKPLIEKRRRARINKSLRNLVEMLAPPGRTSESRTPRMEKAQILEMTVDYVKKVTQSRLHLEMPSCNKHETSFQDGYKSCLDEVCNFFQKSSGRPSEDIFFQALLHYLDQKRKPQSSSSCCASNNSNTSSSNTQAAIPQAAILTKSLVN</sequence>
<dbReference type="OrthoDB" id="6085656at2759"/>
<comment type="subcellular location">
    <subcellularLocation>
        <location evidence="1">Nucleus</location>
    </subcellularLocation>
</comment>
<gene>
    <name evidence="6" type="primary">AVEN_82538_1</name>
    <name evidence="6" type="ORF">TNCT_113601</name>
</gene>
<dbReference type="AlphaFoldDB" id="A0A8X6HKI5"/>